<gene>
    <name evidence="1" type="ORF">MERR_LOCUS1867</name>
</gene>
<evidence type="ECO:0000313" key="2">
    <source>
        <dbReference type="Proteomes" id="UP000467841"/>
    </source>
</evidence>
<protein>
    <recommendedName>
        <fullName evidence="3">Retrotransposon Copia-like N-terminal domain-containing protein</fullName>
    </recommendedName>
</protein>
<comment type="caution">
    <text evidence="1">The sequence shown here is derived from an EMBL/GenBank/DDBJ whole genome shotgun (WGS) entry which is preliminary data.</text>
</comment>
<reference evidence="1" key="1">
    <citation type="submission" date="2020-01" db="EMBL/GenBank/DDBJ databases">
        <authorList>
            <person name="Mishra B."/>
        </authorList>
    </citation>
    <scope>NUCLEOTIDE SEQUENCE [LARGE SCALE GENOMIC DNA]</scope>
</reference>
<dbReference type="Proteomes" id="UP000467841">
    <property type="component" value="Unassembled WGS sequence"/>
</dbReference>
<sequence length="185" mass="21602">MEPTQGRFEVEKFDGEGDFTLWKHKVLAQLEILGLDSVLQPEAVIEPKGKGILEVGVEPVVKLDPKRLEKDWRVRNLLTLEDIYQYKTLPHRFYLKQRFYSYKMDEDKNLDKNLDTFNKLISDLASLNVEMSEEDQAAILLNSFPKRFDHLVHTLKYSGGKDTISLNEIIRSAYSMNTRQRMDGY</sequence>
<dbReference type="Pfam" id="PF14223">
    <property type="entry name" value="Retrotran_gag_2"/>
    <property type="match status" value="1"/>
</dbReference>
<dbReference type="EMBL" id="CACVBM020000111">
    <property type="protein sequence ID" value="CAA7014632.1"/>
    <property type="molecule type" value="Genomic_DNA"/>
</dbReference>
<evidence type="ECO:0000313" key="1">
    <source>
        <dbReference type="EMBL" id="CAA7014632.1"/>
    </source>
</evidence>
<proteinExistence type="predicted"/>
<organism evidence="1 2">
    <name type="scientific">Microthlaspi erraticum</name>
    <dbReference type="NCBI Taxonomy" id="1685480"/>
    <lineage>
        <taxon>Eukaryota</taxon>
        <taxon>Viridiplantae</taxon>
        <taxon>Streptophyta</taxon>
        <taxon>Embryophyta</taxon>
        <taxon>Tracheophyta</taxon>
        <taxon>Spermatophyta</taxon>
        <taxon>Magnoliopsida</taxon>
        <taxon>eudicotyledons</taxon>
        <taxon>Gunneridae</taxon>
        <taxon>Pentapetalae</taxon>
        <taxon>rosids</taxon>
        <taxon>malvids</taxon>
        <taxon>Brassicales</taxon>
        <taxon>Brassicaceae</taxon>
        <taxon>Coluteocarpeae</taxon>
        <taxon>Microthlaspi</taxon>
    </lineage>
</organism>
<accession>A0A6D2HF71</accession>
<dbReference type="AlphaFoldDB" id="A0A6D2HF71"/>
<name>A0A6D2HF71_9BRAS</name>
<evidence type="ECO:0008006" key="3">
    <source>
        <dbReference type="Google" id="ProtNLM"/>
    </source>
</evidence>
<dbReference type="OrthoDB" id="8042871at2759"/>
<keyword evidence="2" id="KW-1185">Reference proteome</keyword>